<dbReference type="PROSITE" id="PS51683">
    <property type="entry name" value="SAM_OMT_II"/>
    <property type="match status" value="1"/>
</dbReference>
<evidence type="ECO:0000256" key="3">
    <source>
        <dbReference type="ARBA" id="ARBA00022691"/>
    </source>
</evidence>
<evidence type="ECO:0000256" key="4">
    <source>
        <dbReference type="PIRSR" id="PIRSR005739-1"/>
    </source>
</evidence>
<feature type="active site" description="Proton acceptor" evidence="4">
    <location>
        <position position="267"/>
    </location>
</feature>
<dbReference type="AlphaFoldDB" id="A0A835CLU6"/>
<evidence type="ECO:0000256" key="1">
    <source>
        <dbReference type="ARBA" id="ARBA00022603"/>
    </source>
</evidence>
<dbReference type="OrthoDB" id="1606438at2759"/>
<gene>
    <name evidence="8" type="ORF">G2W53_000657</name>
</gene>
<dbReference type="GO" id="GO:0008757">
    <property type="term" value="F:S-adenosylmethionine-dependent methyltransferase activity"/>
    <property type="evidence" value="ECO:0007669"/>
    <property type="project" value="UniProtKB-ARBA"/>
</dbReference>
<dbReference type="FunFam" id="1.10.10.10:FF:000357">
    <property type="entry name" value="Caffeic acid 3-O-methyltransferase"/>
    <property type="match status" value="1"/>
</dbReference>
<evidence type="ECO:0000259" key="7">
    <source>
        <dbReference type="Pfam" id="PF08100"/>
    </source>
</evidence>
<dbReference type="InterPro" id="IPR029063">
    <property type="entry name" value="SAM-dependent_MTases_sf"/>
</dbReference>
<dbReference type="SUPFAM" id="SSF46785">
    <property type="entry name" value="Winged helix' DNA-binding domain"/>
    <property type="match status" value="1"/>
</dbReference>
<dbReference type="PIRSF" id="PIRSF005739">
    <property type="entry name" value="O-mtase"/>
    <property type="match status" value="1"/>
</dbReference>
<evidence type="ECO:0000313" key="9">
    <source>
        <dbReference type="Proteomes" id="UP000634136"/>
    </source>
</evidence>
<organism evidence="8 9">
    <name type="scientific">Senna tora</name>
    <dbReference type="NCBI Taxonomy" id="362788"/>
    <lineage>
        <taxon>Eukaryota</taxon>
        <taxon>Viridiplantae</taxon>
        <taxon>Streptophyta</taxon>
        <taxon>Embryophyta</taxon>
        <taxon>Tracheophyta</taxon>
        <taxon>Spermatophyta</taxon>
        <taxon>Magnoliopsida</taxon>
        <taxon>eudicotyledons</taxon>
        <taxon>Gunneridae</taxon>
        <taxon>Pentapetalae</taxon>
        <taxon>rosids</taxon>
        <taxon>fabids</taxon>
        <taxon>Fabales</taxon>
        <taxon>Fabaceae</taxon>
        <taxon>Caesalpinioideae</taxon>
        <taxon>Cassia clade</taxon>
        <taxon>Senna</taxon>
    </lineage>
</organism>
<dbReference type="GO" id="GO:0046983">
    <property type="term" value="F:protein dimerization activity"/>
    <property type="evidence" value="ECO:0007669"/>
    <property type="project" value="InterPro"/>
</dbReference>
<accession>A0A835CLU6</accession>
<keyword evidence="2 8" id="KW-0808">Transferase</keyword>
<keyword evidence="1 8" id="KW-0489">Methyltransferase</keyword>
<evidence type="ECO:0000256" key="2">
    <source>
        <dbReference type="ARBA" id="ARBA00022679"/>
    </source>
</evidence>
<feature type="domain" description="O-methyltransferase C-terminal" evidence="6">
    <location>
        <begin position="170"/>
        <end position="242"/>
    </location>
</feature>
<dbReference type="InterPro" id="IPR036390">
    <property type="entry name" value="WH_DNA-bd_sf"/>
</dbReference>
<dbReference type="Gene3D" id="3.40.50.150">
    <property type="entry name" value="Vaccinia Virus protein VP39"/>
    <property type="match status" value="2"/>
</dbReference>
<evidence type="ECO:0000313" key="8">
    <source>
        <dbReference type="EMBL" id="KAF7843752.1"/>
    </source>
</evidence>
<dbReference type="GO" id="GO:0032259">
    <property type="term" value="P:methylation"/>
    <property type="evidence" value="ECO:0007669"/>
    <property type="project" value="UniProtKB-KW"/>
</dbReference>
<dbReference type="SUPFAM" id="SSF53335">
    <property type="entry name" value="S-adenosyl-L-methionine-dependent methyltransferases"/>
    <property type="match status" value="1"/>
</dbReference>
<reference evidence="8" key="1">
    <citation type="submission" date="2020-09" db="EMBL/GenBank/DDBJ databases">
        <title>Genome-Enabled Discovery of Anthraquinone Biosynthesis in Senna tora.</title>
        <authorList>
            <person name="Kang S.-H."/>
            <person name="Pandey R.P."/>
            <person name="Lee C.-M."/>
            <person name="Sim J.-S."/>
            <person name="Jeong J.-T."/>
            <person name="Choi B.-S."/>
            <person name="Jung M."/>
            <person name="Ginzburg D."/>
            <person name="Zhao K."/>
            <person name="Won S.Y."/>
            <person name="Oh T.-J."/>
            <person name="Yu Y."/>
            <person name="Kim N.-H."/>
            <person name="Lee O.R."/>
            <person name="Lee T.-H."/>
            <person name="Bashyal P."/>
            <person name="Kim T.-S."/>
            <person name="Lee W.-H."/>
            <person name="Kawkins C."/>
            <person name="Kim C.-K."/>
            <person name="Kim J.S."/>
            <person name="Ahn B.O."/>
            <person name="Rhee S.Y."/>
            <person name="Sohng J.K."/>
        </authorList>
    </citation>
    <scope>NUCLEOTIDE SEQUENCE</scope>
    <source>
        <tissue evidence="8">Leaf</tissue>
    </source>
</reference>
<keyword evidence="3" id="KW-0949">S-adenosyl-L-methionine</keyword>
<comment type="caution">
    <text evidence="8">The sequence shown here is derived from an EMBL/GenBank/DDBJ whole genome shotgun (WGS) entry which is preliminary data.</text>
</comment>
<evidence type="ECO:0000256" key="5">
    <source>
        <dbReference type="SAM" id="MobiDB-lite"/>
    </source>
</evidence>
<dbReference type="EMBL" id="JAAIUW010000001">
    <property type="protein sequence ID" value="KAF7843752.1"/>
    <property type="molecule type" value="Genomic_DNA"/>
</dbReference>
<keyword evidence="9" id="KW-1185">Reference proteome</keyword>
<dbReference type="InterPro" id="IPR001077">
    <property type="entry name" value="COMT_C"/>
</dbReference>
<dbReference type="InterPro" id="IPR016461">
    <property type="entry name" value="COMT-like"/>
</dbReference>
<feature type="region of interest" description="Disordered" evidence="5">
    <location>
        <begin position="1"/>
        <end position="43"/>
    </location>
</feature>
<dbReference type="Gene3D" id="1.10.10.10">
    <property type="entry name" value="Winged helix-like DNA-binding domain superfamily/Winged helix DNA-binding domain"/>
    <property type="match status" value="1"/>
</dbReference>
<name>A0A835CLU6_9FABA</name>
<dbReference type="InterPro" id="IPR012967">
    <property type="entry name" value="COMT_dimerisation"/>
</dbReference>
<dbReference type="PANTHER" id="PTHR11746">
    <property type="entry name" value="O-METHYLTRANSFERASE"/>
    <property type="match status" value="1"/>
</dbReference>
<protein>
    <submittedName>
        <fullName evidence="8">Caffeic acid 3-O-methyltransferase</fullName>
    </submittedName>
</protein>
<feature type="domain" description="O-methyltransferase C-terminal" evidence="6">
    <location>
        <begin position="243"/>
        <end position="344"/>
    </location>
</feature>
<dbReference type="Pfam" id="PF08100">
    <property type="entry name" value="Dimerisation"/>
    <property type="match status" value="1"/>
</dbReference>
<proteinExistence type="predicted"/>
<dbReference type="GO" id="GO:0008171">
    <property type="term" value="F:O-methyltransferase activity"/>
    <property type="evidence" value="ECO:0007669"/>
    <property type="project" value="InterPro"/>
</dbReference>
<feature type="compositionally biased region" description="Acidic residues" evidence="5">
    <location>
        <begin position="31"/>
        <end position="41"/>
    </location>
</feature>
<feature type="compositionally biased region" description="Basic and acidic residues" evidence="5">
    <location>
        <begin position="17"/>
        <end position="30"/>
    </location>
</feature>
<dbReference type="Proteomes" id="UP000634136">
    <property type="component" value="Unassembled WGS sequence"/>
</dbReference>
<sequence>MSQFVEETETARLVVNGKEKNIEPLEKHRDEEEEEEEEDEEKSYSYAMQITLSTVTAFSLRAAAKLGVFDVLDKAGGTRLSAEEIASRLSLENPEAPSMLDRILFLLATHSVLRCSVVGVGGDEDGRNKGGFRRLYGLAPAARFFVRDVNGVSLSPFIELLQHKVSLDIWPYMKDSISEGGYAFEKLSGITLFEYLSKDAAYNAMFNEAMVNQSTMVMAKILETYKGFEGIKKLVDVGGGLGVEHAMGDMFESVPKGDAIFMKWILHNWSDERCVKLLKNCYESLPHDGKVIVADAILPVVPDTSASVKSTSQFDVLMMNSIPTGGKERNKQEFMELATSAGFSGVQFKCFVRNLWIMEFFK</sequence>
<feature type="domain" description="O-methyltransferase dimerisation" evidence="7">
    <location>
        <begin position="49"/>
        <end position="147"/>
    </location>
</feature>
<evidence type="ECO:0000259" key="6">
    <source>
        <dbReference type="Pfam" id="PF00891"/>
    </source>
</evidence>
<dbReference type="InterPro" id="IPR036388">
    <property type="entry name" value="WH-like_DNA-bd_sf"/>
</dbReference>
<dbReference type="Pfam" id="PF00891">
    <property type="entry name" value="Methyltransf_2"/>
    <property type="match status" value="2"/>
</dbReference>